<feature type="region of interest" description="Disordered" evidence="1">
    <location>
        <begin position="53"/>
        <end position="77"/>
    </location>
</feature>
<proteinExistence type="predicted"/>
<organism evidence="2 3">
    <name type="scientific">Paenibacillus albidus</name>
    <dbReference type="NCBI Taxonomy" id="2041023"/>
    <lineage>
        <taxon>Bacteria</taxon>
        <taxon>Bacillati</taxon>
        <taxon>Bacillota</taxon>
        <taxon>Bacilli</taxon>
        <taxon>Bacillales</taxon>
        <taxon>Paenibacillaceae</taxon>
        <taxon>Paenibacillus</taxon>
    </lineage>
</organism>
<dbReference type="RefSeq" id="WP_189026279.1">
    <property type="nucleotide sequence ID" value="NZ_BMKR01000011.1"/>
</dbReference>
<sequence>MANEFNKTEADFVYERYSKMGDTAPERDIPNEIVDNGSDPVLTGDEYLAADIGLDTPEPSLGRRADRAGGVLASPAPKRDELLESDAMFAAGASGLTGGVIDYADDEEDIERVEETALEDVPDADEIEMNTAVDPVSPPIDVMPGTDILNGSHGEE</sequence>
<gene>
    <name evidence="2" type="ORF">GCM10010912_30990</name>
</gene>
<evidence type="ECO:0008006" key="4">
    <source>
        <dbReference type="Google" id="ProtNLM"/>
    </source>
</evidence>
<dbReference type="EMBL" id="BMKR01000011">
    <property type="protein sequence ID" value="GGF83610.1"/>
    <property type="molecule type" value="Genomic_DNA"/>
</dbReference>
<evidence type="ECO:0000313" key="2">
    <source>
        <dbReference type="EMBL" id="GGF83610.1"/>
    </source>
</evidence>
<keyword evidence="3" id="KW-1185">Reference proteome</keyword>
<dbReference type="Proteomes" id="UP000637643">
    <property type="component" value="Unassembled WGS sequence"/>
</dbReference>
<protein>
    <recommendedName>
        <fullName evidence="4">DUF5709 domain-containing protein</fullName>
    </recommendedName>
</protein>
<feature type="region of interest" description="Disordered" evidence="1">
    <location>
        <begin position="133"/>
        <end position="156"/>
    </location>
</feature>
<evidence type="ECO:0000256" key="1">
    <source>
        <dbReference type="SAM" id="MobiDB-lite"/>
    </source>
</evidence>
<accession>A0A917FJI3</accession>
<reference evidence="2" key="2">
    <citation type="submission" date="2020-09" db="EMBL/GenBank/DDBJ databases">
        <authorList>
            <person name="Sun Q."/>
            <person name="Zhou Y."/>
        </authorList>
    </citation>
    <scope>NUCLEOTIDE SEQUENCE</scope>
    <source>
        <strain evidence="2">CGMCC 1.16134</strain>
    </source>
</reference>
<comment type="caution">
    <text evidence="2">The sequence shown here is derived from an EMBL/GenBank/DDBJ whole genome shotgun (WGS) entry which is preliminary data.</text>
</comment>
<reference evidence="2" key="1">
    <citation type="journal article" date="2014" name="Int. J. Syst. Evol. Microbiol.">
        <title>Complete genome sequence of Corynebacterium casei LMG S-19264T (=DSM 44701T), isolated from a smear-ripened cheese.</title>
        <authorList>
            <consortium name="US DOE Joint Genome Institute (JGI-PGF)"/>
            <person name="Walter F."/>
            <person name="Albersmeier A."/>
            <person name="Kalinowski J."/>
            <person name="Ruckert C."/>
        </authorList>
    </citation>
    <scope>NUCLEOTIDE SEQUENCE</scope>
    <source>
        <strain evidence="2">CGMCC 1.16134</strain>
    </source>
</reference>
<dbReference type="AlphaFoldDB" id="A0A917FJI3"/>
<name>A0A917FJI3_9BACL</name>
<evidence type="ECO:0000313" key="3">
    <source>
        <dbReference type="Proteomes" id="UP000637643"/>
    </source>
</evidence>